<dbReference type="EMBL" id="ML996579">
    <property type="protein sequence ID" value="KAF2754803.1"/>
    <property type="molecule type" value="Genomic_DNA"/>
</dbReference>
<proteinExistence type="predicted"/>
<dbReference type="GeneID" id="54480226"/>
<dbReference type="AlphaFoldDB" id="A0A6A6VX54"/>
<evidence type="ECO:0000313" key="1">
    <source>
        <dbReference type="EMBL" id="KAF2754803.1"/>
    </source>
</evidence>
<evidence type="ECO:0000313" key="2">
    <source>
        <dbReference type="Proteomes" id="UP000799437"/>
    </source>
</evidence>
<dbReference type="OrthoDB" id="3510794at2759"/>
<sequence>MEALHPSRESMELAEPPKPSPFLALPGEIRNSIYDYAADWNDVGRTIERIHRQVQQKLNHRTPKGPAIYDKEVWDAVVAQASPKRTPTIFLLNRRTYAEARARLEKKPLLLPALLPRCVVLLWRSNRRGNGQDYQNTKWCLENLISTATLQSVPDLTVTVQPFIDFLIPSGYLPWPERSWHWPLAPFSNINEDNLLAWETRHLTVVFPRAYPVNYLQSTIREIERTLLPSARLTICLSLPDTTGWSILPRSSIPINSRSHSHLGLPSSAQKRALAMPPPVPRPYVSPLRIALTTAAFYLLPLVLVAALTAILPPSIRSSLSPSLQTWSLAFTARISFRLFLYDLMTTFDILLSPHPHPHAPLWSWSALTRAQLSPLYYPLLYASQLVRPFRVSPVSKMALGVVFLYGGTWHTPGDWQQGVAFVSGGWTFWACTLASFGWRYWQESVLDLGAFFPGRRLWIGI</sequence>
<protein>
    <submittedName>
        <fullName evidence="1">Uncharacterized protein</fullName>
    </submittedName>
</protein>
<dbReference type="RefSeq" id="XP_033597254.1">
    <property type="nucleotide sequence ID" value="XM_033739172.1"/>
</dbReference>
<dbReference type="Proteomes" id="UP000799437">
    <property type="component" value="Unassembled WGS sequence"/>
</dbReference>
<reference evidence="1" key="1">
    <citation type="journal article" date="2020" name="Stud. Mycol.">
        <title>101 Dothideomycetes genomes: a test case for predicting lifestyles and emergence of pathogens.</title>
        <authorList>
            <person name="Haridas S."/>
            <person name="Albert R."/>
            <person name="Binder M."/>
            <person name="Bloem J."/>
            <person name="Labutti K."/>
            <person name="Salamov A."/>
            <person name="Andreopoulos B."/>
            <person name="Baker S."/>
            <person name="Barry K."/>
            <person name="Bills G."/>
            <person name="Bluhm B."/>
            <person name="Cannon C."/>
            <person name="Castanera R."/>
            <person name="Culley D."/>
            <person name="Daum C."/>
            <person name="Ezra D."/>
            <person name="Gonzalez J."/>
            <person name="Henrissat B."/>
            <person name="Kuo A."/>
            <person name="Liang C."/>
            <person name="Lipzen A."/>
            <person name="Lutzoni F."/>
            <person name="Magnuson J."/>
            <person name="Mondo S."/>
            <person name="Nolan M."/>
            <person name="Ohm R."/>
            <person name="Pangilinan J."/>
            <person name="Park H.-J."/>
            <person name="Ramirez L."/>
            <person name="Alfaro M."/>
            <person name="Sun H."/>
            <person name="Tritt A."/>
            <person name="Yoshinaga Y."/>
            <person name="Zwiers L.-H."/>
            <person name="Turgeon B."/>
            <person name="Goodwin S."/>
            <person name="Spatafora J."/>
            <person name="Crous P."/>
            <person name="Grigoriev I."/>
        </authorList>
    </citation>
    <scope>NUCLEOTIDE SEQUENCE</scope>
    <source>
        <strain evidence="1">CBS 121739</strain>
    </source>
</reference>
<gene>
    <name evidence="1" type="ORF">EJ05DRAFT_133870</name>
</gene>
<keyword evidence="2" id="KW-1185">Reference proteome</keyword>
<name>A0A6A6VX54_9PEZI</name>
<organism evidence="1 2">
    <name type="scientific">Pseudovirgaria hyperparasitica</name>
    <dbReference type="NCBI Taxonomy" id="470096"/>
    <lineage>
        <taxon>Eukaryota</taxon>
        <taxon>Fungi</taxon>
        <taxon>Dikarya</taxon>
        <taxon>Ascomycota</taxon>
        <taxon>Pezizomycotina</taxon>
        <taxon>Dothideomycetes</taxon>
        <taxon>Dothideomycetes incertae sedis</taxon>
        <taxon>Acrospermales</taxon>
        <taxon>Acrospermaceae</taxon>
        <taxon>Pseudovirgaria</taxon>
    </lineage>
</organism>
<accession>A0A6A6VX54</accession>